<dbReference type="EMBL" id="CADCWA010000130">
    <property type="protein sequence ID" value="CAA9522871.1"/>
    <property type="molecule type" value="Genomic_DNA"/>
</dbReference>
<gene>
    <name evidence="1" type="ORF">AVDCRST_MAG31-1711</name>
</gene>
<organism evidence="1">
    <name type="scientific">uncultured Sphingomonas sp</name>
    <dbReference type="NCBI Taxonomy" id="158754"/>
    <lineage>
        <taxon>Bacteria</taxon>
        <taxon>Pseudomonadati</taxon>
        <taxon>Pseudomonadota</taxon>
        <taxon>Alphaproteobacteria</taxon>
        <taxon>Sphingomonadales</taxon>
        <taxon>Sphingomonadaceae</taxon>
        <taxon>Sphingomonas</taxon>
        <taxon>environmental samples</taxon>
    </lineage>
</organism>
<feature type="non-terminal residue" evidence="1">
    <location>
        <position position="39"/>
    </location>
</feature>
<protein>
    <submittedName>
        <fullName evidence="1">Uncharacterized protein</fullName>
    </submittedName>
</protein>
<feature type="non-terminal residue" evidence="1">
    <location>
        <position position="1"/>
    </location>
</feature>
<name>A0A6J4TGM6_9SPHN</name>
<evidence type="ECO:0000313" key="1">
    <source>
        <dbReference type="EMBL" id="CAA9522871.1"/>
    </source>
</evidence>
<dbReference type="AlphaFoldDB" id="A0A6J4TGM6"/>
<proteinExistence type="predicted"/>
<sequence>TGSGDSRDPRRGYRSQGFHVCAARPGGSWLGVRHGRQRL</sequence>
<reference evidence="1" key="1">
    <citation type="submission" date="2020-02" db="EMBL/GenBank/DDBJ databases">
        <authorList>
            <person name="Meier V. D."/>
        </authorList>
    </citation>
    <scope>NUCLEOTIDE SEQUENCE</scope>
    <source>
        <strain evidence="1">AVDCRST_MAG31</strain>
    </source>
</reference>
<accession>A0A6J4TGM6</accession>